<comment type="caution">
    <text evidence="2">The sequence shown here is derived from an EMBL/GenBank/DDBJ whole genome shotgun (WGS) entry which is preliminary data.</text>
</comment>
<keyword evidence="1" id="KW-0812">Transmembrane</keyword>
<dbReference type="EMBL" id="AQQY01000007">
    <property type="protein sequence ID" value="KCV81466.1"/>
    <property type="molecule type" value="Genomic_DNA"/>
</dbReference>
<dbReference type="InterPro" id="IPR021265">
    <property type="entry name" value="DUF2842"/>
</dbReference>
<organism evidence="2 3">
    <name type="scientific">Actibacterium atlanticum</name>
    <dbReference type="NCBI Taxonomy" id="1461693"/>
    <lineage>
        <taxon>Bacteria</taxon>
        <taxon>Pseudomonadati</taxon>
        <taxon>Pseudomonadota</taxon>
        <taxon>Alphaproteobacteria</taxon>
        <taxon>Rhodobacterales</taxon>
        <taxon>Roseobacteraceae</taxon>
        <taxon>Actibacterium</taxon>
    </lineage>
</organism>
<accession>A0A058ZKX6</accession>
<evidence type="ECO:0000313" key="2">
    <source>
        <dbReference type="EMBL" id="KCV81466.1"/>
    </source>
</evidence>
<keyword evidence="3" id="KW-1185">Reference proteome</keyword>
<dbReference type="STRING" id="1461693.ATO10_11157"/>
<feature type="transmembrane region" description="Helical" evidence="1">
    <location>
        <begin position="37"/>
        <end position="56"/>
    </location>
</feature>
<feature type="transmembrane region" description="Helical" evidence="1">
    <location>
        <begin position="12"/>
        <end position="31"/>
    </location>
</feature>
<evidence type="ECO:0008006" key="4">
    <source>
        <dbReference type="Google" id="ProtNLM"/>
    </source>
</evidence>
<reference evidence="2 3" key="1">
    <citation type="submission" date="2013-04" db="EMBL/GenBank/DDBJ databases">
        <title>Shimia sp. 22II-S11-Z10 Genome Sequencing.</title>
        <authorList>
            <person name="Lai Q."/>
            <person name="Li G."/>
            <person name="Shao Z."/>
        </authorList>
    </citation>
    <scope>NUCLEOTIDE SEQUENCE [LARGE SCALE GENOMIC DNA]</scope>
    <source>
        <strain evidence="3">22II-S11-Z10</strain>
    </source>
</reference>
<protein>
    <recommendedName>
        <fullName evidence="4">DUF2842 domain-containing protein</fullName>
    </recommendedName>
</protein>
<evidence type="ECO:0000256" key="1">
    <source>
        <dbReference type="SAM" id="Phobius"/>
    </source>
</evidence>
<name>A0A058ZKX6_9RHOB</name>
<dbReference type="OrthoDB" id="7510023at2"/>
<dbReference type="eggNOG" id="ENOG5032YIT">
    <property type="taxonomic scope" value="Bacteria"/>
</dbReference>
<keyword evidence="1" id="KW-0472">Membrane</keyword>
<keyword evidence="1" id="KW-1133">Transmembrane helix</keyword>
<dbReference type="PATRIC" id="fig|1461693.3.peg.2261"/>
<sequence length="86" mass="9633">MALSYKARRRWSLVILLLGLPAYIAAVWWVLSLFDERPGLLIELAVYIVLGILWALPFKFVFKGVGQADPDVAQGADTETKKAEDQ</sequence>
<evidence type="ECO:0000313" key="3">
    <source>
        <dbReference type="Proteomes" id="UP000024836"/>
    </source>
</evidence>
<dbReference type="Proteomes" id="UP000024836">
    <property type="component" value="Unassembled WGS sequence"/>
</dbReference>
<dbReference type="RefSeq" id="WP_051598103.1">
    <property type="nucleotide sequence ID" value="NZ_AQQY01000007.1"/>
</dbReference>
<proteinExistence type="predicted"/>
<gene>
    <name evidence="2" type="ORF">ATO10_11157</name>
</gene>
<dbReference type="Pfam" id="PF11003">
    <property type="entry name" value="DUF2842"/>
    <property type="match status" value="1"/>
</dbReference>
<dbReference type="AlphaFoldDB" id="A0A058ZKX6"/>